<sequence>MKLFDGLFKRRRAAGIPQRVAIRTGSVVTEVGSGAILHAFFSTISSNLEQAGWGTRFPTTMNKLYQGSIAPTDSSAALNELLVIEKELLKIPTSNVVWDIENPAARPSPYYKPGRGATNAVDYFVTVNGLNLLRAGFIESVESALEFGDEVRIISFGTPGDLFRGVGRKLLARTKI</sequence>
<evidence type="ECO:0000313" key="1">
    <source>
        <dbReference type="EMBL" id="RNF85278.1"/>
    </source>
</evidence>
<accession>A0A3M8SVA5</accession>
<dbReference type="EMBL" id="RIBS01000002">
    <property type="protein sequence ID" value="RNF85278.1"/>
    <property type="molecule type" value="Genomic_DNA"/>
</dbReference>
<organism evidence="1 2">
    <name type="scientific">Montanilutibacter psychrotolerans</name>
    <dbReference type="NCBI Taxonomy" id="1327343"/>
    <lineage>
        <taxon>Bacteria</taxon>
        <taxon>Pseudomonadati</taxon>
        <taxon>Pseudomonadota</taxon>
        <taxon>Gammaproteobacteria</taxon>
        <taxon>Lysobacterales</taxon>
        <taxon>Lysobacteraceae</taxon>
        <taxon>Montanilutibacter</taxon>
    </lineage>
</organism>
<dbReference type="AlphaFoldDB" id="A0A3M8SVA5"/>
<reference evidence="1 2" key="1">
    <citation type="submission" date="2018-11" db="EMBL/GenBank/DDBJ databases">
        <title>Lysobacter cryohumiis sp. nov., isolated from soil in the Tianshan Mountains, Xinjiang, China.</title>
        <authorList>
            <person name="Luo Y."/>
            <person name="Sheng H."/>
        </authorList>
    </citation>
    <scope>NUCLEOTIDE SEQUENCE [LARGE SCALE GENOMIC DNA]</scope>
    <source>
        <strain evidence="1 2">ZS60</strain>
    </source>
</reference>
<dbReference type="InterPro" id="IPR028185">
    <property type="entry name" value="Imm70"/>
</dbReference>
<dbReference type="OrthoDB" id="5120820at2"/>
<protein>
    <submittedName>
        <fullName evidence="1">Uncharacterized protein</fullName>
    </submittedName>
</protein>
<dbReference type="Pfam" id="PF15601">
    <property type="entry name" value="Imm70"/>
    <property type="match status" value="1"/>
</dbReference>
<dbReference type="RefSeq" id="WP_123087064.1">
    <property type="nucleotide sequence ID" value="NZ_RIBS01000002.1"/>
</dbReference>
<keyword evidence="2" id="KW-1185">Reference proteome</keyword>
<comment type="caution">
    <text evidence="1">The sequence shown here is derived from an EMBL/GenBank/DDBJ whole genome shotgun (WGS) entry which is preliminary data.</text>
</comment>
<proteinExistence type="predicted"/>
<dbReference type="Proteomes" id="UP000267049">
    <property type="component" value="Unassembled WGS sequence"/>
</dbReference>
<name>A0A3M8SVA5_9GAMM</name>
<gene>
    <name evidence="1" type="ORF">EER27_05810</name>
</gene>
<evidence type="ECO:0000313" key="2">
    <source>
        <dbReference type="Proteomes" id="UP000267049"/>
    </source>
</evidence>